<accession>A0ACC3SXQ7</accession>
<name>A0ACC3SXQ7_LIPKO</name>
<organism evidence="1 2">
    <name type="scientific">Lipomyces kononenkoae</name>
    <name type="common">Yeast</name>
    <dbReference type="NCBI Taxonomy" id="34357"/>
    <lineage>
        <taxon>Eukaryota</taxon>
        <taxon>Fungi</taxon>
        <taxon>Dikarya</taxon>
        <taxon>Ascomycota</taxon>
        <taxon>Saccharomycotina</taxon>
        <taxon>Lipomycetes</taxon>
        <taxon>Lipomycetales</taxon>
        <taxon>Lipomycetaceae</taxon>
        <taxon>Lipomyces</taxon>
    </lineage>
</organism>
<gene>
    <name evidence="1" type="ORF">V1525DRAFT_390337</name>
</gene>
<reference evidence="2" key="1">
    <citation type="journal article" date="2024" name="Front. Bioeng. Biotechnol.">
        <title>Genome-scale model development and genomic sequencing of the oleaginous clade Lipomyces.</title>
        <authorList>
            <person name="Czajka J.J."/>
            <person name="Han Y."/>
            <person name="Kim J."/>
            <person name="Mondo S.J."/>
            <person name="Hofstad B.A."/>
            <person name="Robles A."/>
            <person name="Haridas S."/>
            <person name="Riley R."/>
            <person name="LaButti K."/>
            <person name="Pangilinan J."/>
            <person name="Andreopoulos W."/>
            <person name="Lipzen A."/>
            <person name="Yan J."/>
            <person name="Wang M."/>
            <person name="Ng V."/>
            <person name="Grigoriev I.V."/>
            <person name="Spatafora J.W."/>
            <person name="Magnuson J.K."/>
            <person name="Baker S.E."/>
            <person name="Pomraning K.R."/>
        </authorList>
    </citation>
    <scope>NUCLEOTIDE SEQUENCE [LARGE SCALE GENOMIC DNA]</scope>
    <source>
        <strain evidence="2">CBS 7786</strain>
    </source>
</reference>
<sequence length="221" mass="25270">MAPMKVHHFREEKETIYNLIKVKKIPYTIIDLGWWYQLSIPSIPTGRGSKAIFAPFNTIFGQGERKIALIHRLDIGKFIARILNDGRTLNKYVFCYGDLLTQREIINTMEEKSNEKAITNTISEVELAAGIDQQLAKLELNPSDTEALFTLTGLRYGMSLGIRGDNCPENAKYLGYLNARELYPDLHPMKFSDFLADVLEDKVDAVYRGGILDRVQLRQRQ</sequence>
<dbReference type="EMBL" id="MU971411">
    <property type="protein sequence ID" value="KAK9235567.1"/>
    <property type="molecule type" value="Genomic_DNA"/>
</dbReference>
<dbReference type="Proteomes" id="UP001433508">
    <property type="component" value="Unassembled WGS sequence"/>
</dbReference>
<evidence type="ECO:0000313" key="1">
    <source>
        <dbReference type="EMBL" id="KAK9235567.1"/>
    </source>
</evidence>
<evidence type="ECO:0000313" key="2">
    <source>
        <dbReference type="Proteomes" id="UP001433508"/>
    </source>
</evidence>
<protein>
    <submittedName>
        <fullName evidence="1">Isoflavone reductase</fullName>
    </submittedName>
</protein>
<proteinExistence type="predicted"/>
<comment type="caution">
    <text evidence="1">The sequence shown here is derived from an EMBL/GenBank/DDBJ whole genome shotgun (WGS) entry which is preliminary data.</text>
</comment>
<keyword evidence="2" id="KW-1185">Reference proteome</keyword>